<dbReference type="PANTHER" id="PTHR42678">
    <property type="entry name" value="AMIDASE"/>
    <property type="match status" value="1"/>
</dbReference>
<comment type="caution">
    <text evidence="3">The sequence shown here is derived from an EMBL/GenBank/DDBJ whole genome shotgun (WGS) entry which is preliminary data.</text>
</comment>
<dbReference type="Gene3D" id="3.90.1300.10">
    <property type="entry name" value="Amidase signature (AS) domain"/>
    <property type="match status" value="1"/>
</dbReference>
<gene>
    <name evidence="3" type="ORF">ACFPUZ_07625</name>
</gene>
<dbReference type="Pfam" id="PF01425">
    <property type="entry name" value="Amidase"/>
    <property type="match status" value="1"/>
</dbReference>
<keyword evidence="1" id="KW-0812">Transmembrane</keyword>
<dbReference type="InterPro" id="IPR023631">
    <property type="entry name" value="Amidase_dom"/>
</dbReference>
<evidence type="ECO:0000313" key="4">
    <source>
        <dbReference type="Proteomes" id="UP001596244"/>
    </source>
</evidence>
<proteinExistence type="predicted"/>
<evidence type="ECO:0000259" key="2">
    <source>
        <dbReference type="Pfam" id="PF01425"/>
    </source>
</evidence>
<evidence type="ECO:0000256" key="1">
    <source>
        <dbReference type="SAM" id="Phobius"/>
    </source>
</evidence>
<reference evidence="4" key="1">
    <citation type="journal article" date="2019" name="Int. J. Syst. Evol. Microbiol.">
        <title>The Global Catalogue of Microorganisms (GCM) 10K type strain sequencing project: providing services to taxonomists for standard genome sequencing and annotation.</title>
        <authorList>
            <consortium name="The Broad Institute Genomics Platform"/>
            <consortium name="The Broad Institute Genome Sequencing Center for Infectious Disease"/>
            <person name="Wu L."/>
            <person name="Ma J."/>
        </authorList>
    </citation>
    <scope>NUCLEOTIDE SEQUENCE [LARGE SCALE GENOMIC DNA]</scope>
    <source>
        <strain evidence="4">CCUG 51943</strain>
    </source>
</reference>
<keyword evidence="1" id="KW-0472">Membrane</keyword>
<sequence>MMLTLLASAYGSTFLLVAGVVFLATAGALLLWRRRKNKAVTALLLVVALLLSLGAGGVSVLRQASGLQRGSGPEFTLNERVNRFTLQQDVDHEPFAGLIEDVGTARLQEMQERFGDSDLVERHRVRLAHGYSASDMLAYYVWRMEREEKPNSYYRAVMELDPRAIDQARRAGAPDPDNPLHGAVVMVKGNIAVRGLANDSGSWALADAVAGEDAEVVSRLRAQGAVIAGRTNLSEFANFLTVGAPNGFSARGGQALSPAGPLTVDPLGSSTGSATSIALDFADLTVGTETAGSVLAPAEAAGVVGLKASHGGCSIAGIVPIDDRVDAVGFFGRSVRDTRLAHDAACGPPTRQAETPRRIMVLGDIPAALPAGLEAVAAPEKIRELNERIDTARTEEILLAGAGPSLQRHLATSTGRARTIGDIVDFYAAQPETAPFGAITLRQAARTQEDGAEHLEELRKLVAEMDEQLRAAGVDALVSVGGNLANYSLAGVPRLSVPWERQAAPSGTTSPEVALQITAAREDALPEVLAIAESLGR</sequence>
<accession>A0ABW1QCZ9</accession>
<keyword evidence="1" id="KW-1133">Transmembrane helix</keyword>
<dbReference type="EMBL" id="JBHSQE010000005">
    <property type="protein sequence ID" value="MFC6146672.1"/>
    <property type="molecule type" value="Genomic_DNA"/>
</dbReference>
<dbReference type="SUPFAM" id="SSF75304">
    <property type="entry name" value="Amidase signature (AS) enzymes"/>
    <property type="match status" value="1"/>
</dbReference>
<organism evidence="3 4">
    <name type="scientific">Corynebacterium nasicanis</name>
    <dbReference type="NCBI Taxonomy" id="1448267"/>
    <lineage>
        <taxon>Bacteria</taxon>
        <taxon>Bacillati</taxon>
        <taxon>Actinomycetota</taxon>
        <taxon>Actinomycetes</taxon>
        <taxon>Mycobacteriales</taxon>
        <taxon>Corynebacteriaceae</taxon>
        <taxon>Corynebacterium</taxon>
    </lineage>
</organism>
<dbReference type="Proteomes" id="UP001596244">
    <property type="component" value="Unassembled WGS sequence"/>
</dbReference>
<feature type="transmembrane region" description="Helical" evidence="1">
    <location>
        <begin position="39"/>
        <end position="61"/>
    </location>
</feature>
<keyword evidence="4" id="KW-1185">Reference proteome</keyword>
<dbReference type="PANTHER" id="PTHR42678:SF34">
    <property type="entry name" value="OS04G0183300 PROTEIN"/>
    <property type="match status" value="1"/>
</dbReference>
<evidence type="ECO:0000313" key="3">
    <source>
        <dbReference type="EMBL" id="MFC6146672.1"/>
    </source>
</evidence>
<feature type="domain" description="Amidase" evidence="2">
    <location>
        <begin position="143"/>
        <end position="357"/>
    </location>
</feature>
<dbReference type="InterPro" id="IPR036928">
    <property type="entry name" value="AS_sf"/>
</dbReference>
<feature type="transmembrane region" description="Helical" evidence="1">
    <location>
        <begin position="12"/>
        <end position="32"/>
    </location>
</feature>
<protein>
    <submittedName>
        <fullName evidence="3">Amidase family protein</fullName>
    </submittedName>
</protein>
<dbReference type="RefSeq" id="WP_377001249.1">
    <property type="nucleotide sequence ID" value="NZ_JBHSQE010000005.1"/>
</dbReference>
<name>A0ABW1QCZ9_9CORY</name>